<dbReference type="CDD" id="cd06071">
    <property type="entry name" value="Beach"/>
    <property type="match status" value="1"/>
</dbReference>
<dbReference type="InterPro" id="IPR013083">
    <property type="entry name" value="Znf_RING/FYVE/PHD"/>
</dbReference>
<name>A0A367JN90_RHIST</name>
<dbReference type="Pfam" id="PF02138">
    <property type="entry name" value="Beach"/>
    <property type="match status" value="1"/>
</dbReference>
<dbReference type="InterPro" id="IPR051944">
    <property type="entry name" value="BEACH_domain_protein"/>
</dbReference>
<evidence type="ECO:0000256" key="1">
    <source>
        <dbReference type="ARBA" id="ARBA00022574"/>
    </source>
</evidence>
<dbReference type="SMART" id="SM00320">
    <property type="entry name" value="WD40"/>
    <property type="match status" value="4"/>
</dbReference>
<dbReference type="InterPro" id="IPR023362">
    <property type="entry name" value="PH-BEACH_dom"/>
</dbReference>
<feature type="repeat" description="WD" evidence="5">
    <location>
        <begin position="708"/>
        <end position="735"/>
    </location>
</feature>
<feature type="non-terminal residue" evidence="9">
    <location>
        <position position="1"/>
    </location>
</feature>
<dbReference type="PANTHER" id="PTHR46108:SF4">
    <property type="entry name" value="BLUE CHEESE"/>
    <property type="match status" value="1"/>
</dbReference>
<sequence>IYDIEMSRFTKALQDSDGHENFIQSEWARLSADLLRERAIWGPEKATDLKWRLDYTEGPNRMRKRLQSIPHTEYVAYRPKQTPAPSTKQKPTTSTANKRLSIARTDEDIDKELTQDPIEKEQSLDNDSSSNESIGRENEQEDDAQISYEEDKNRKVLRLLDQGDMVLDVYNVSQIAGLDACEGLLLLCKNNIYLIDNFFQLSDGEVVEIWDVPKEERDQYLLLVAQAAGMETEPFVSPSGDLHTCRKWATADLRDVFKRRFLFRDVALEMFFNDGQNALITVSLSERDELYSKLVSRVPVHEESGGTIFGREKEGYTTSGLSNTFRLSSLFGTSTLQDLTQRWERREISNFQYLMYLNAIAGRSYNDLTQYPVFPWILADYRSEELDLENPQTFRDLTRPMGAQTAERRKEFSDRYRQWGETDDPTPAFHYGTHYSSAMIVCSFLIRLEPFTQHYLKLQGGTFDHADRLFDSIGKAWDSASEKNMGDVRELIPEFFYLPEFLNNVNKFNFGVKQGTGEAIDSIRHREALESDLVSTHLHHWIDLIFGYKQQGPQAIEALNVFHHVSYEGAVDLDSITDIVEKTATIGIINNFGQTPRQLFRKPHPSRSPAVTDLMSLGYYQFQNHLDKLMQSLLPLRDIKQQIQSIDLYNDKLGVTSCQQLLMPSDGFKYIEWGFSDNSLRVYSTDTGKLLNVFENMHIGHISTACFPDSRTLVTGGTDNVVCIWKIVNEKTTDFVLSECLKGHTSVVTTIAASKTYSVLVSGSEDKTAIIWDLNRKQYVRSLEGHENGVQLIKINDTTHKMAEWCNKDLIITGHRKGLVKFWYKQVETDQATGKHKWTLSLVHQLCHNSRAESEVDESDIVCLSMSTSRKTLFTGNRQGQVNAFVLPDTSDTYHLQKEDKCKECMTCRKVFSVLERKNHCRTCG</sequence>
<evidence type="ECO:0000259" key="8">
    <source>
        <dbReference type="PROSITE" id="PS51783"/>
    </source>
</evidence>
<feature type="compositionally biased region" description="Basic and acidic residues" evidence="6">
    <location>
        <begin position="111"/>
        <end position="123"/>
    </location>
</feature>
<dbReference type="Pfam" id="PF00400">
    <property type="entry name" value="WD40"/>
    <property type="match status" value="2"/>
</dbReference>
<proteinExistence type="predicted"/>
<dbReference type="InterPro" id="IPR036372">
    <property type="entry name" value="BEACH_dom_sf"/>
</dbReference>
<protein>
    <recommendedName>
        <fullName evidence="4">Beige protein homolog 1</fullName>
    </recommendedName>
</protein>
<dbReference type="EMBL" id="PJQM01003005">
    <property type="protein sequence ID" value="RCH91355.1"/>
    <property type="molecule type" value="Genomic_DNA"/>
</dbReference>
<dbReference type="PROSITE" id="PS50197">
    <property type="entry name" value="BEACH"/>
    <property type="match status" value="1"/>
</dbReference>
<keyword evidence="2" id="KW-0677">Repeat</keyword>
<dbReference type="PROSITE" id="PS00678">
    <property type="entry name" value="WD_REPEATS_1"/>
    <property type="match status" value="1"/>
</dbReference>
<dbReference type="SUPFAM" id="SSF50978">
    <property type="entry name" value="WD40 repeat-like"/>
    <property type="match status" value="1"/>
</dbReference>
<feature type="compositionally biased region" description="Polar residues" evidence="6">
    <location>
        <begin position="83"/>
        <end position="98"/>
    </location>
</feature>
<dbReference type="Gene3D" id="1.10.1540.10">
    <property type="entry name" value="BEACH domain"/>
    <property type="match status" value="1"/>
</dbReference>
<dbReference type="PROSITE" id="PS50082">
    <property type="entry name" value="WD_REPEATS_2"/>
    <property type="match status" value="2"/>
</dbReference>
<dbReference type="Proteomes" id="UP000253551">
    <property type="component" value="Unassembled WGS sequence"/>
</dbReference>
<reference evidence="9 10" key="1">
    <citation type="journal article" date="2018" name="G3 (Bethesda)">
        <title>Phylogenetic and Phylogenomic Definition of Rhizopus Species.</title>
        <authorList>
            <person name="Gryganskyi A.P."/>
            <person name="Golan J."/>
            <person name="Dolatabadi S."/>
            <person name="Mondo S."/>
            <person name="Robb S."/>
            <person name="Idnurm A."/>
            <person name="Muszewska A."/>
            <person name="Steczkiewicz K."/>
            <person name="Masonjones S."/>
            <person name="Liao H.L."/>
            <person name="Gajdeczka M.T."/>
            <person name="Anike F."/>
            <person name="Vuek A."/>
            <person name="Anishchenko I.M."/>
            <person name="Voigt K."/>
            <person name="de Hoog G.S."/>
            <person name="Smith M.E."/>
            <person name="Heitman J."/>
            <person name="Vilgalys R."/>
            <person name="Stajich J.E."/>
        </authorList>
    </citation>
    <scope>NUCLEOTIDE SEQUENCE [LARGE SCALE GENOMIC DNA]</scope>
    <source>
        <strain evidence="9 10">LSU 92-RS-03</strain>
    </source>
</reference>
<dbReference type="Gene3D" id="2.30.29.30">
    <property type="entry name" value="Pleckstrin-homology domain (PH domain)/Phosphotyrosine-binding domain (PTB)"/>
    <property type="match status" value="1"/>
</dbReference>
<evidence type="ECO:0000313" key="10">
    <source>
        <dbReference type="Proteomes" id="UP000253551"/>
    </source>
</evidence>
<keyword evidence="10" id="KW-1185">Reference proteome</keyword>
<dbReference type="InterPro" id="IPR015943">
    <property type="entry name" value="WD40/YVTN_repeat-like_dom_sf"/>
</dbReference>
<dbReference type="SUPFAM" id="SSF50729">
    <property type="entry name" value="PH domain-like"/>
    <property type="match status" value="1"/>
</dbReference>
<dbReference type="InterPro" id="IPR001680">
    <property type="entry name" value="WD40_rpt"/>
</dbReference>
<dbReference type="Pfam" id="PF14844">
    <property type="entry name" value="PH_BEACH"/>
    <property type="match status" value="1"/>
</dbReference>
<feature type="domain" description="BEACH" evidence="7">
    <location>
        <begin position="328"/>
        <end position="607"/>
    </location>
</feature>
<dbReference type="InterPro" id="IPR019775">
    <property type="entry name" value="WD40_repeat_CS"/>
</dbReference>
<dbReference type="AlphaFoldDB" id="A0A367JN90"/>
<evidence type="ECO:0000256" key="5">
    <source>
        <dbReference type="PROSITE-ProRule" id="PRU00221"/>
    </source>
</evidence>
<evidence type="ECO:0000256" key="6">
    <source>
        <dbReference type="SAM" id="MobiDB-lite"/>
    </source>
</evidence>
<dbReference type="CDD" id="cd01201">
    <property type="entry name" value="PH_BEACH"/>
    <property type="match status" value="1"/>
</dbReference>
<dbReference type="PROSITE" id="PS51783">
    <property type="entry name" value="PH_BEACH"/>
    <property type="match status" value="1"/>
</dbReference>
<feature type="region of interest" description="Disordered" evidence="6">
    <location>
        <begin position="66"/>
        <end position="148"/>
    </location>
</feature>
<feature type="domain" description="BEACH-type PH" evidence="8">
    <location>
        <begin position="161"/>
        <end position="295"/>
    </location>
</feature>
<feature type="non-terminal residue" evidence="9">
    <location>
        <position position="925"/>
    </location>
</feature>
<dbReference type="PANTHER" id="PTHR46108">
    <property type="entry name" value="BLUE CHEESE"/>
    <property type="match status" value="1"/>
</dbReference>
<dbReference type="InterPro" id="IPR011993">
    <property type="entry name" value="PH-like_dom_sf"/>
</dbReference>
<dbReference type="InterPro" id="IPR036322">
    <property type="entry name" value="WD40_repeat_dom_sf"/>
</dbReference>
<dbReference type="SMART" id="SM01026">
    <property type="entry name" value="Beach"/>
    <property type="match status" value="1"/>
</dbReference>
<dbReference type="PROSITE" id="PS50294">
    <property type="entry name" value="WD_REPEATS_REGION"/>
    <property type="match status" value="1"/>
</dbReference>
<dbReference type="Gene3D" id="3.30.40.10">
    <property type="entry name" value="Zinc/RING finger domain, C3HC4 (zinc finger)"/>
    <property type="match status" value="1"/>
</dbReference>
<evidence type="ECO:0000256" key="2">
    <source>
        <dbReference type="ARBA" id="ARBA00022737"/>
    </source>
</evidence>
<comment type="caution">
    <text evidence="9">The sequence shown here is derived from an EMBL/GenBank/DDBJ whole genome shotgun (WGS) entry which is preliminary data.</text>
</comment>
<keyword evidence="1 5" id="KW-0853">WD repeat</keyword>
<accession>A0A367JN90</accession>
<gene>
    <name evidence="9" type="ORF">CU098_004239</name>
</gene>
<dbReference type="InterPro" id="IPR011011">
    <property type="entry name" value="Znf_FYVE_PHD"/>
</dbReference>
<organism evidence="9 10">
    <name type="scientific">Rhizopus stolonifer</name>
    <name type="common">Rhizopus nigricans</name>
    <dbReference type="NCBI Taxonomy" id="4846"/>
    <lineage>
        <taxon>Eukaryota</taxon>
        <taxon>Fungi</taxon>
        <taxon>Fungi incertae sedis</taxon>
        <taxon>Mucoromycota</taxon>
        <taxon>Mucoromycotina</taxon>
        <taxon>Mucoromycetes</taxon>
        <taxon>Mucorales</taxon>
        <taxon>Mucorineae</taxon>
        <taxon>Rhizopodaceae</taxon>
        <taxon>Rhizopus</taxon>
    </lineage>
</organism>
<feature type="repeat" description="WD" evidence="5">
    <location>
        <begin position="741"/>
        <end position="782"/>
    </location>
</feature>
<dbReference type="STRING" id="4846.A0A367JN90"/>
<dbReference type="FunFam" id="1.10.1540.10:FF:000001">
    <property type="entry name" value="neurobeachin isoform X1"/>
    <property type="match status" value="1"/>
</dbReference>
<evidence type="ECO:0000256" key="3">
    <source>
        <dbReference type="ARBA" id="ARBA00054699"/>
    </source>
</evidence>
<evidence type="ECO:0000313" key="9">
    <source>
        <dbReference type="EMBL" id="RCH91355.1"/>
    </source>
</evidence>
<dbReference type="InterPro" id="IPR000409">
    <property type="entry name" value="BEACH_dom"/>
</dbReference>
<dbReference type="SUPFAM" id="SSF81837">
    <property type="entry name" value="BEACH domain"/>
    <property type="match status" value="1"/>
</dbReference>
<evidence type="ECO:0000259" key="7">
    <source>
        <dbReference type="PROSITE" id="PS50197"/>
    </source>
</evidence>
<dbReference type="OrthoDB" id="2273103at2759"/>
<comment type="function">
    <text evidence="3">May be involved in protein sorting and cell wall formation.</text>
</comment>
<dbReference type="SUPFAM" id="SSF57903">
    <property type="entry name" value="FYVE/PHD zinc finger"/>
    <property type="match status" value="1"/>
</dbReference>
<evidence type="ECO:0000256" key="4">
    <source>
        <dbReference type="ARBA" id="ARBA00073334"/>
    </source>
</evidence>
<dbReference type="Gene3D" id="2.130.10.10">
    <property type="entry name" value="YVTN repeat-like/Quinoprotein amine dehydrogenase"/>
    <property type="match status" value="1"/>
</dbReference>